<protein>
    <submittedName>
        <fullName evidence="1">GlcNAc-PI de-N-acetylase</fullName>
    </submittedName>
</protein>
<comment type="caution">
    <text evidence="1">The sequence shown here is derived from an EMBL/GenBank/DDBJ whole genome shotgun (WGS) entry which is preliminary data.</text>
</comment>
<reference evidence="2" key="1">
    <citation type="journal article" date="2016" name="Front. Microbiol.">
        <title>Molecular Keys to the Janthinobacterium and Duganella spp. Interaction with the Plant Pathogen Fusarium graminearum.</title>
        <authorList>
            <person name="Haack F.S."/>
            <person name="Poehlein A."/>
            <person name="Kroger C."/>
            <person name="Voigt C.A."/>
            <person name="Piepenbring M."/>
            <person name="Bode H.B."/>
            <person name="Daniel R."/>
            <person name="Schafer W."/>
            <person name="Streit W.R."/>
        </authorList>
    </citation>
    <scope>NUCLEOTIDE SEQUENCE [LARGE SCALE GENOMIC DNA]</scope>
    <source>
        <strain evidence="2">T54</strain>
    </source>
</reference>
<organism evidence="1 2">
    <name type="scientific">Duganella phyllosphaerae</name>
    <dbReference type="NCBI Taxonomy" id="762836"/>
    <lineage>
        <taxon>Bacteria</taxon>
        <taxon>Pseudomonadati</taxon>
        <taxon>Pseudomonadota</taxon>
        <taxon>Betaproteobacteria</taxon>
        <taxon>Burkholderiales</taxon>
        <taxon>Oxalobacteraceae</taxon>
        <taxon>Telluria group</taxon>
        <taxon>Duganella</taxon>
    </lineage>
</organism>
<evidence type="ECO:0000313" key="2">
    <source>
        <dbReference type="Proteomes" id="UP000175989"/>
    </source>
</evidence>
<dbReference type="EMBL" id="LROM01000119">
    <property type="protein sequence ID" value="OEZ95790.1"/>
    <property type="molecule type" value="Genomic_DNA"/>
</dbReference>
<sequence length="256" mass="28966">MPTDTDTALFLFPHPDDEFGVWQTMVDCMARGLRVRCAYFTTSPTADLSARRAAESRRVLGAIGVAQDDIFFPGAELGIPDARLPHHLAPAAAWLARWCVEAGTPRLLCVPAWEGGHHDHDALHALALDTAQAAGLLAVVRQYALYNSAGLPKPLFTVLRPLDANGAVERTPIPWRNRLRFLRYCMCYPSQAITWIGLFPFVLWHYLRCGEQALQPVNPARTLERPHAGELYYEQRKFFTWPQMQQQLAAWRQHRP</sequence>
<dbReference type="OrthoDB" id="9131871at2"/>
<evidence type="ECO:0000313" key="1">
    <source>
        <dbReference type="EMBL" id="OEZ95790.1"/>
    </source>
</evidence>
<dbReference type="Gene3D" id="3.40.50.10320">
    <property type="entry name" value="LmbE-like"/>
    <property type="match status" value="1"/>
</dbReference>
<gene>
    <name evidence="1" type="ORF">DUPY_41900</name>
</gene>
<keyword evidence="2" id="KW-1185">Reference proteome</keyword>
<dbReference type="InterPro" id="IPR024078">
    <property type="entry name" value="LmbE-like_dom_sf"/>
</dbReference>
<name>A0A1E7WD30_9BURK</name>
<dbReference type="Proteomes" id="UP000175989">
    <property type="component" value="Unassembled WGS sequence"/>
</dbReference>
<proteinExistence type="predicted"/>
<dbReference type="PATRIC" id="fig|762836.4.peg.4316"/>
<dbReference type="RefSeq" id="WP_070250798.1">
    <property type="nucleotide sequence ID" value="NZ_LROM01000119.1"/>
</dbReference>
<dbReference type="InterPro" id="IPR003737">
    <property type="entry name" value="GlcNAc_PI_deacetylase-related"/>
</dbReference>
<dbReference type="AlphaFoldDB" id="A0A1E7WD30"/>
<dbReference type="SUPFAM" id="SSF102588">
    <property type="entry name" value="LmbE-like"/>
    <property type="match status" value="1"/>
</dbReference>
<accession>A0A1E7WD30</accession>
<dbReference type="Pfam" id="PF02585">
    <property type="entry name" value="PIG-L"/>
    <property type="match status" value="1"/>
</dbReference>